<organism evidence="3 4">
    <name type="scientific">Paramecium primaurelia</name>
    <dbReference type="NCBI Taxonomy" id="5886"/>
    <lineage>
        <taxon>Eukaryota</taxon>
        <taxon>Sar</taxon>
        <taxon>Alveolata</taxon>
        <taxon>Ciliophora</taxon>
        <taxon>Intramacronucleata</taxon>
        <taxon>Oligohymenophorea</taxon>
        <taxon>Peniculida</taxon>
        <taxon>Parameciidae</taxon>
        <taxon>Paramecium</taxon>
    </lineage>
</organism>
<sequence>MLNLIIFLPIFQAYIFSDQGYFKNTNFQIDSQFSCYYNYKNNYLIPFTNNFLNIPQITFFWKLLDLYYQQSEFQLDISNINTKNFTLTIKCPLYRVYGVEIQWFAIDDQRIEIISLFNANDLQPKMTFEHKNPNAEFGILIPTSISQSGPFNLSIQVKYMRFLQITEITPNNVSIEINNLIENKGSLNQIGFQIILGPTEAFTIIENKTLLAPYQSDQIKKQPQSWIFVIIEEFIYRKSGNLYYLVQWFEDQSTISYQFPQWGIFSHIKIKSYWITYKLTNNYIRLQLKKLEIVQNRIQVQQTTQLLQIEIFTLQNQKQIFNSTGIYSLLIEKYSQLLTFKISYNCQYSEIVESNFQNGNGTFNNSYSHTYNCNIQTNQIIYTIQFNTQYGVYQQLILNFTNQNFVVEQILYNQVKSQDKLLEIKVF</sequence>
<dbReference type="InterPro" id="IPR019019">
    <property type="entry name" value="H-type_lectin_domain"/>
</dbReference>
<evidence type="ECO:0000259" key="2">
    <source>
        <dbReference type="Pfam" id="PF09458"/>
    </source>
</evidence>
<feature type="domain" description="H-type lectin" evidence="2">
    <location>
        <begin position="45"/>
        <end position="106"/>
    </location>
</feature>
<dbReference type="AlphaFoldDB" id="A0A8S1QL37"/>
<accession>A0A8S1QL37</accession>
<dbReference type="EMBL" id="CAJJDM010000171">
    <property type="protein sequence ID" value="CAD8115377.1"/>
    <property type="molecule type" value="Genomic_DNA"/>
</dbReference>
<keyword evidence="4" id="KW-1185">Reference proteome</keyword>
<dbReference type="GO" id="GO:0030246">
    <property type="term" value="F:carbohydrate binding"/>
    <property type="evidence" value="ECO:0007669"/>
    <property type="project" value="InterPro"/>
</dbReference>
<keyword evidence="1" id="KW-0732">Signal</keyword>
<comment type="caution">
    <text evidence="3">The sequence shown here is derived from an EMBL/GenBank/DDBJ whole genome shotgun (WGS) entry which is preliminary data.</text>
</comment>
<evidence type="ECO:0000313" key="3">
    <source>
        <dbReference type="EMBL" id="CAD8115377.1"/>
    </source>
</evidence>
<protein>
    <recommendedName>
        <fullName evidence="2">H-type lectin domain-containing protein</fullName>
    </recommendedName>
</protein>
<dbReference type="Proteomes" id="UP000688137">
    <property type="component" value="Unassembled WGS sequence"/>
</dbReference>
<evidence type="ECO:0000313" key="4">
    <source>
        <dbReference type="Proteomes" id="UP000688137"/>
    </source>
</evidence>
<evidence type="ECO:0000256" key="1">
    <source>
        <dbReference type="SAM" id="SignalP"/>
    </source>
</evidence>
<feature type="chain" id="PRO_5035853402" description="H-type lectin domain-containing protein" evidence="1">
    <location>
        <begin position="18"/>
        <end position="427"/>
    </location>
</feature>
<reference evidence="3" key="1">
    <citation type="submission" date="2021-01" db="EMBL/GenBank/DDBJ databases">
        <authorList>
            <consortium name="Genoscope - CEA"/>
            <person name="William W."/>
        </authorList>
    </citation>
    <scope>NUCLEOTIDE SEQUENCE</scope>
</reference>
<gene>
    <name evidence="3" type="ORF">PPRIM_AZ9-3.1.T1640019</name>
</gene>
<feature type="signal peptide" evidence="1">
    <location>
        <begin position="1"/>
        <end position="17"/>
    </location>
</feature>
<dbReference type="OMA" id="PQITFFW"/>
<name>A0A8S1QL37_PARPR</name>
<dbReference type="Pfam" id="PF09458">
    <property type="entry name" value="H_lectin"/>
    <property type="match status" value="1"/>
</dbReference>
<proteinExistence type="predicted"/>
<dbReference type="GO" id="GO:0007155">
    <property type="term" value="P:cell adhesion"/>
    <property type="evidence" value="ECO:0007669"/>
    <property type="project" value="InterPro"/>
</dbReference>